<evidence type="ECO:0000313" key="2">
    <source>
        <dbReference type="EMBL" id="CAH2055974.1"/>
    </source>
</evidence>
<reference evidence="2" key="1">
    <citation type="submission" date="2022-03" db="EMBL/GenBank/DDBJ databases">
        <authorList>
            <person name="Martin H S."/>
        </authorList>
    </citation>
    <scope>NUCLEOTIDE SEQUENCE</scope>
</reference>
<evidence type="ECO:0000256" key="1">
    <source>
        <dbReference type="SAM" id="MobiDB-lite"/>
    </source>
</evidence>
<gene>
    <name evidence="2" type="ORF">IPOD504_LOCUS9257</name>
</gene>
<dbReference type="Proteomes" id="UP000837857">
    <property type="component" value="Chromosome 22"/>
</dbReference>
<proteinExistence type="predicted"/>
<protein>
    <recommendedName>
        <fullName evidence="4">Transmembrane protein</fullName>
    </recommendedName>
</protein>
<evidence type="ECO:0008006" key="4">
    <source>
        <dbReference type="Google" id="ProtNLM"/>
    </source>
</evidence>
<organism evidence="2 3">
    <name type="scientific">Iphiclides podalirius</name>
    <name type="common">scarce swallowtail</name>
    <dbReference type="NCBI Taxonomy" id="110791"/>
    <lineage>
        <taxon>Eukaryota</taxon>
        <taxon>Metazoa</taxon>
        <taxon>Ecdysozoa</taxon>
        <taxon>Arthropoda</taxon>
        <taxon>Hexapoda</taxon>
        <taxon>Insecta</taxon>
        <taxon>Pterygota</taxon>
        <taxon>Neoptera</taxon>
        <taxon>Endopterygota</taxon>
        <taxon>Lepidoptera</taxon>
        <taxon>Glossata</taxon>
        <taxon>Ditrysia</taxon>
        <taxon>Papilionoidea</taxon>
        <taxon>Papilionidae</taxon>
        <taxon>Papilioninae</taxon>
        <taxon>Iphiclides</taxon>
    </lineage>
</organism>
<accession>A0ABN8II51</accession>
<keyword evidence="3" id="KW-1185">Reference proteome</keyword>
<feature type="region of interest" description="Disordered" evidence="1">
    <location>
        <begin position="74"/>
        <end position="126"/>
    </location>
</feature>
<name>A0ABN8II51_9NEOP</name>
<sequence length="126" mass="14327">MLANGALREKAILARGDPPRGLYVWRAFYGPLSVYAGFLLRRLLDRKPSFELSAAQKPHRTHCPSIGAVLSIKKRRGARTAPPFCRAKEPPSRPFQATHKEPPRRADKELDEQTRVGPQCKRERTR</sequence>
<feature type="compositionally biased region" description="Basic and acidic residues" evidence="1">
    <location>
        <begin position="98"/>
        <end position="126"/>
    </location>
</feature>
<dbReference type="EMBL" id="OW152834">
    <property type="protein sequence ID" value="CAH2055974.1"/>
    <property type="molecule type" value="Genomic_DNA"/>
</dbReference>
<evidence type="ECO:0000313" key="3">
    <source>
        <dbReference type="Proteomes" id="UP000837857"/>
    </source>
</evidence>
<feature type="non-terminal residue" evidence="2">
    <location>
        <position position="1"/>
    </location>
</feature>